<keyword evidence="1" id="KW-0732">Signal</keyword>
<evidence type="ECO:0000256" key="1">
    <source>
        <dbReference type="SAM" id="SignalP"/>
    </source>
</evidence>
<dbReference type="Pfam" id="PF13557">
    <property type="entry name" value="Phenol_MetA_deg"/>
    <property type="match status" value="1"/>
</dbReference>
<feature type="chain" id="PRO_5001862768" description="Transporter" evidence="1">
    <location>
        <begin position="23"/>
        <end position="330"/>
    </location>
</feature>
<reference evidence="2 3" key="1">
    <citation type="submission" date="2014-09" db="EMBL/GenBank/DDBJ databases">
        <title>Vibrio maritimus JCM 19235. (C45) whole genome shotgun sequence.</title>
        <authorList>
            <person name="Sawabe T."/>
            <person name="Meirelles P."/>
            <person name="Nakanishi M."/>
            <person name="Sayaka M."/>
            <person name="Hattori M."/>
            <person name="Ohkuma M."/>
        </authorList>
    </citation>
    <scope>NUCLEOTIDE SEQUENCE [LARGE SCALE GENOMIC DNA]</scope>
    <source>
        <strain evidence="3">JCM19235</strain>
    </source>
</reference>
<gene>
    <name evidence="2" type="ORF">JCM19235_697</name>
</gene>
<keyword evidence="3" id="KW-1185">Reference proteome</keyword>
<dbReference type="Proteomes" id="UP000029228">
    <property type="component" value="Unassembled WGS sequence"/>
</dbReference>
<sequence>MLRKTGLAGWAAAALWLPLTVASEENDNIALTVNDVIEQTGVLSPKGQWSLDTSLTYTQNSSNKVSVVGYTVLPTLIVGRIEVSDADRVTMTLGLTARYGLTNATELEFRLPYVYRNDQVAVRPIQDGSQDNNVINTTTSGGGLGDLELAVRHQFNFDTTPYWIGGLRVKSNTGRSPYDVSIDTATNTLNDVPTGSGFWSVEPSLTMLYPSDPAVLFASVGYIYNFEDSVSIDSTSANVALGDTISIGAGMGFAVNPDLSFSLGISHKTILKSTVNGQSADDAKLLQLDSFTFGINHRLNERSSLNISAQAGLTEDTPDFQLTLRVPYYF</sequence>
<evidence type="ECO:0008006" key="4">
    <source>
        <dbReference type="Google" id="ProtNLM"/>
    </source>
</evidence>
<feature type="signal peptide" evidence="1">
    <location>
        <begin position="1"/>
        <end position="22"/>
    </location>
</feature>
<accession>A0A090RVM8</accession>
<organism evidence="2 3">
    <name type="scientific">Vibrio maritimus</name>
    <dbReference type="NCBI Taxonomy" id="990268"/>
    <lineage>
        <taxon>Bacteria</taxon>
        <taxon>Pseudomonadati</taxon>
        <taxon>Pseudomonadota</taxon>
        <taxon>Gammaproteobacteria</taxon>
        <taxon>Vibrionales</taxon>
        <taxon>Vibrionaceae</taxon>
        <taxon>Vibrio</taxon>
    </lineage>
</organism>
<dbReference type="OrthoDB" id="5297564at2"/>
<dbReference type="InterPro" id="IPR025737">
    <property type="entry name" value="FApF"/>
</dbReference>
<dbReference type="EMBL" id="BBMR01000004">
    <property type="protein sequence ID" value="GAL19341.1"/>
    <property type="molecule type" value="Genomic_DNA"/>
</dbReference>
<dbReference type="AlphaFoldDB" id="A0A090RVM8"/>
<protein>
    <recommendedName>
        <fullName evidence="4">Transporter</fullName>
    </recommendedName>
</protein>
<evidence type="ECO:0000313" key="2">
    <source>
        <dbReference type="EMBL" id="GAL19341.1"/>
    </source>
</evidence>
<name>A0A090RVM8_9VIBR</name>
<evidence type="ECO:0000313" key="3">
    <source>
        <dbReference type="Proteomes" id="UP000029228"/>
    </source>
</evidence>
<dbReference type="STRING" id="990268.JCM19235_697"/>
<proteinExistence type="predicted"/>
<comment type="caution">
    <text evidence="2">The sequence shown here is derived from an EMBL/GenBank/DDBJ whole genome shotgun (WGS) entry which is preliminary data.</text>
</comment>